<feature type="domain" description="BD-FAE-like" evidence="1">
    <location>
        <begin position="2"/>
        <end position="75"/>
    </location>
</feature>
<sequence length="116" mass="12923">MDFYGPSELTSLKSSEDPKAPEAILLGASPIARADLAKIASPVTYIDKNDPPFLIIHREKDDLVRNRQSKLLSGWFTSTGVVNELIIVPNSPNFGDMFDVDTIRTKVIAFLKKYLK</sequence>
<dbReference type="Gene3D" id="3.40.50.1820">
    <property type="entry name" value="alpha/beta hydrolase"/>
    <property type="match status" value="1"/>
</dbReference>
<evidence type="ECO:0000259" key="1">
    <source>
        <dbReference type="Pfam" id="PF20434"/>
    </source>
</evidence>
<dbReference type="InterPro" id="IPR029058">
    <property type="entry name" value="AB_hydrolase_fold"/>
</dbReference>
<proteinExistence type="predicted"/>
<gene>
    <name evidence="2" type="ORF">ACFS1K_15935</name>
</gene>
<evidence type="ECO:0000313" key="2">
    <source>
        <dbReference type="EMBL" id="MFD2791265.1"/>
    </source>
</evidence>
<keyword evidence="3" id="KW-1185">Reference proteome</keyword>
<dbReference type="EMBL" id="JBHUOK010000033">
    <property type="protein sequence ID" value="MFD2791265.1"/>
    <property type="molecule type" value="Genomic_DNA"/>
</dbReference>
<name>A0ABW5VJ14_9FLAO</name>
<protein>
    <recommendedName>
        <fullName evidence="1">BD-FAE-like domain-containing protein</fullName>
    </recommendedName>
</protein>
<reference evidence="3" key="1">
    <citation type="journal article" date="2019" name="Int. J. Syst. Evol. Microbiol.">
        <title>The Global Catalogue of Microorganisms (GCM) 10K type strain sequencing project: providing services to taxonomists for standard genome sequencing and annotation.</title>
        <authorList>
            <consortium name="The Broad Institute Genomics Platform"/>
            <consortium name="The Broad Institute Genome Sequencing Center for Infectious Disease"/>
            <person name="Wu L."/>
            <person name="Ma J."/>
        </authorList>
    </citation>
    <scope>NUCLEOTIDE SEQUENCE [LARGE SCALE GENOMIC DNA]</scope>
    <source>
        <strain evidence="3">KCTC 52924</strain>
    </source>
</reference>
<dbReference type="InterPro" id="IPR049492">
    <property type="entry name" value="BD-FAE-like_dom"/>
</dbReference>
<accession>A0ABW5VJ14</accession>
<dbReference type="RefSeq" id="WP_251808521.1">
    <property type="nucleotide sequence ID" value="NZ_CP166679.1"/>
</dbReference>
<comment type="caution">
    <text evidence="2">The sequence shown here is derived from an EMBL/GenBank/DDBJ whole genome shotgun (WGS) entry which is preliminary data.</text>
</comment>
<evidence type="ECO:0000313" key="3">
    <source>
        <dbReference type="Proteomes" id="UP001597532"/>
    </source>
</evidence>
<dbReference type="Proteomes" id="UP001597532">
    <property type="component" value="Unassembled WGS sequence"/>
</dbReference>
<organism evidence="2 3">
    <name type="scientific">Arenibacter antarcticus</name>
    <dbReference type="NCBI Taxonomy" id="2040469"/>
    <lineage>
        <taxon>Bacteria</taxon>
        <taxon>Pseudomonadati</taxon>
        <taxon>Bacteroidota</taxon>
        <taxon>Flavobacteriia</taxon>
        <taxon>Flavobacteriales</taxon>
        <taxon>Flavobacteriaceae</taxon>
        <taxon>Arenibacter</taxon>
    </lineage>
</organism>
<dbReference type="SUPFAM" id="SSF53474">
    <property type="entry name" value="alpha/beta-Hydrolases"/>
    <property type="match status" value="1"/>
</dbReference>
<dbReference type="Pfam" id="PF20434">
    <property type="entry name" value="BD-FAE"/>
    <property type="match status" value="1"/>
</dbReference>